<feature type="compositionally biased region" description="Low complexity" evidence="7">
    <location>
        <begin position="33"/>
        <end position="43"/>
    </location>
</feature>
<keyword evidence="10" id="KW-1185">Reference proteome</keyword>
<dbReference type="PANTHER" id="PTHR34296">
    <property type="entry name" value="TRANSCRIPTIONAL ACTIVATOR PROTEIN MED"/>
    <property type="match status" value="1"/>
</dbReference>
<dbReference type="AlphaFoldDB" id="A0A7W9SLW9"/>
<keyword evidence="5" id="KW-0472">Membrane</keyword>
<dbReference type="Pfam" id="PF02608">
    <property type="entry name" value="Bmp"/>
    <property type="match status" value="1"/>
</dbReference>
<evidence type="ECO:0000313" key="9">
    <source>
        <dbReference type="EMBL" id="MBB6049062.1"/>
    </source>
</evidence>
<dbReference type="InterPro" id="IPR003760">
    <property type="entry name" value="PnrA-like"/>
</dbReference>
<dbReference type="Proteomes" id="UP000520814">
    <property type="component" value="Unassembled WGS sequence"/>
</dbReference>
<evidence type="ECO:0000256" key="3">
    <source>
        <dbReference type="ARBA" id="ARBA00022475"/>
    </source>
</evidence>
<keyword evidence="3" id="KW-1003">Cell membrane</keyword>
<reference evidence="9 10" key="1">
    <citation type="submission" date="2020-08" db="EMBL/GenBank/DDBJ databases">
        <title>Genomic Encyclopedia of Type Strains, Phase IV (KMG-IV): sequencing the most valuable type-strain genomes for metagenomic binning, comparative biology and taxonomic classification.</title>
        <authorList>
            <person name="Goeker M."/>
        </authorList>
    </citation>
    <scope>NUCLEOTIDE SEQUENCE [LARGE SCALE GENOMIC DNA]</scope>
    <source>
        <strain evidence="9 10">DSM 23562</strain>
    </source>
</reference>
<evidence type="ECO:0000256" key="4">
    <source>
        <dbReference type="ARBA" id="ARBA00022729"/>
    </source>
</evidence>
<sequence length="357" mass="38186">MNRRYFLALGLSLTGALLTSCDNKKADTPSETGSKPADAPAGAGKKIKAGLVTDTGGVGDKSFNAQAWTGLQKAQKELGADVKYVESKQNADYVANLTKFAQAKYDVVFAVGFLMQDALREVAGKFPETKFAIIDGDAPALPNCVAYKFREEEGSFLAGALAASVSKSKVLGFIGGMEMPLIKKFEYGYQAGAYTINPEIQTRVAYVGDFNDSQKGMELATSQMGMQADIVYHAAGKAGIGVIKAAQTKGEGFYAIGVDKDQDDEAPGRVLTSMVKRVDVAVFEVCKKVSEGKFESGEVVLGLKEDGVGLSEMKHTKDKIPAEVLAKIEDLKKQIIDGKLHPPYTGEAYAEFTKPKS</sequence>
<evidence type="ECO:0000259" key="8">
    <source>
        <dbReference type="Pfam" id="PF02608"/>
    </source>
</evidence>
<dbReference type="PANTHER" id="PTHR34296:SF2">
    <property type="entry name" value="ABC TRANSPORTER GUANOSINE-BINDING PROTEIN NUPN"/>
    <property type="match status" value="1"/>
</dbReference>
<evidence type="ECO:0000256" key="6">
    <source>
        <dbReference type="ARBA" id="ARBA00023288"/>
    </source>
</evidence>
<keyword evidence="4" id="KW-0732">Signal</keyword>
<evidence type="ECO:0000256" key="1">
    <source>
        <dbReference type="ARBA" id="ARBA00004193"/>
    </source>
</evidence>
<gene>
    <name evidence="9" type="ORF">HNQ39_000824</name>
</gene>
<evidence type="ECO:0000256" key="5">
    <source>
        <dbReference type="ARBA" id="ARBA00023136"/>
    </source>
</evidence>
<dbReference type="Gene3D" id="3.40.50.2300">
    <property type="match status" value="2"/>
</dbReference>
<name>A0A7W9SLW9_ARMRO</name>
<comment type="similarity">
    <text evidence="2">Belongs to the BMP lipoprotein family.</text>
</comment>
<dbReference type="InterPro" id="IPR050957">
    <property type="entry name" value="BMP_lipoprotein"/>
</dbReference>
<proteinExistence type="inferred from homology"/>
<protein>
    <submittedName>
        <fullName evidence="9">Basic membrane protein A</fullName>
    </submittedName>
</protein>
<accession>A0A7W9SLW9</accession>
<feature type="domain" description="ABC transporter substrate-binding protein PnrA-like" evidence="8">
    <location>
        <begin position="51"/>
        <end position="337"/>
    </location>
</feature>
<comment type="subcellular location">
    <subcellularLocation>
        <location evidence="1">Cell membrane</location>
        <topology evidence="1">Lipid-anchor</topology>
    </subcellularLocation>
</comment>
<evidence type="ECO:0000256" key="7">
    <source>
        <dbReference type="SAM" id="MobiDB-lite"/>
    </source>
</evidence>
<feature type="region of interest" description="Disordered" evidence="7">
    <location>
        <begin position="24"/>
        <end position="43"/>
    </location>
</feature>
<dbReference type="EMBL" id="JACHGW010000001">
    <property type="protein sequence ID" value="MBB6049062.1"/>
    <property type="molecule type" value="Genomic_DNA"/>
</dbReference>
<dbReference type="SUPFAM" id="SSF53822">
    <property type="entry name" value="Periplasmic binding protein-like I"/>
    <property type="match status" value="1"/>
</dbReference>
<dbReference type="GO" id="GO:0005886">
    <property type="term" value="C:plasma membrane"/>
    <property type="evidence" value="ECO:0007669"/>
    <property type="project" value="UniProtKB-SubCell"/>
</dbReference>
<dbReference type="PROSITE" id="PS51257">
    <property type="entry name" value="PROKAR_LIPOPROTEIN"/>
    <property type="match status" value="1"/>
</dbReference>
<evidence type="ECO:0000313" key="10">
    <source>
        <dbReference type="Proteomes" id="UP000520814"/>
    </source>
</evidence>
<evidence type="ECO:0000256" key="2">
    <source>
        <dbReference type="ARBA" id="ARBA00008610"/>
    </source>
</evidence>
<comment type="caution">
    <text evidence="9">The sequence shown here is derived from an EMBL/GenBank/DDBJ whole genome shotgun (WGS) entry which is preliminary data.</text>
</comment>
<dbReference type="RefSeq" id="WP_184192682.1">
    <property type="nucleotide sequence ID" value="NZ_JACHGW010000001.1"/>
</dbReference>
<keyword evidence="6" id="KW-0449">Lipoprotein</keyword>
<dbReference type="CDD" id="cd06354">
    <property type="entry name" value="PBP1_PrnA-like"/>
    <property type="match status" value="1"/>
</dbReference>
<organism evidence="9 10">
    <name type="scientific">Armatimonas rosea</name>
    <dbReference type="NCBI Taxonomy" id="685828"/>
    <lineage>
        <taxon>Bacteria</taxon>
        <taxon>Bacillati</taxon>
        <taxon>Armatimonadota</taxon>
        <taxon>Armatimonadia</taxon>
        <taxon>Armatimonadales</taxon>
        <taxon>Armatimonadaceae</taxon>
        <taxon>Armatimonas</taxon>
    </lineage>
</organism>
<dbReference type="InterPro" id="IPR028082">
    <property type="entry name" value="Peripla_BP_I"/>
</dbReference>